<accession>A0AA96K3T8</accession>
<evidence type="ECO:0000256" key="9">
    <source>
        <dbReference type="ARBA" id="ARBA00022777"/>
    </source>
</evidence>
<proteinExistence type="inferred from homology"/>
<dbReference type="GO" id="GO:0009244">
    <property type="term" value="P:lipopolysaccharide core region biosynthetic process"/>
    <property type="evidence" value="ECO:0007669"/>
    <property type="project" value="TreeGrafter"/>
</dbReference>
<evidence type="ECO:0000256" key="6">
    <source>
        <dbReference type="ARBA" id="ARBA00022556"/>
    </source>
</evidence>
<dbReference type="SUPFAM" id="SSF52540">
    <property type="entry name" value="P-loop containing nucleoside triphosphate hydrolases"/>
    <property type="match status" value="1"/>
</dbReference>
<evidence type="ECO:0000256" key="13">
    <source>
        <dbReference type="HAMAP-Rule" id="MF_00409"/>
    </source>
</evidence>
<keyword evidence="5 13" id="KW-0444">Lipid biosynthesis</keyword>
<evidence type="ECO:0000256" key="8">
    <source>
        <dbReference type="ARBA" id="ARBA00022741"/>
    </source>
</evidence>
<dbReference type="GO" id="GO:0005524">
    <property type="term" value="F:ATP binding"/>
    <property type="evidence" value="ECO:0007669"/>
    <property type="project" value="UniProtKB-UniRule"/>
</dbReference>
<keyword evidence="8 13" id="KW-0547">Nucleotide-binding</keyword>
<protein>
    <recommendedName>
        <fullName evidence="4 13">Tetraacyldisaccharide 4'-kinase</fullName>
        <ecNumber evidence="3 13">2.7.1.130</ecNumber>
    </recommendedName>
    <alternativeName>
        <fullName evidence="12 13">Lipid A 4'-kinase</fullName>
    </alternativeName>
</protein>
<comment type="pathway">
    <text evidence="2 13">Glycolipid biosynthesis; lipid IV(A) biosynthesis; lipid IV(A) from (3R)-3-hydroxytetradecanoyl-[acyl-carrier-protein] and UDP-N-acetyl-alpha-D-glucosamine: step 6/6.</text>
</comment>
<evidence type="ECO:0000256" key="1">
    <source>
        <dbReference type="ARBA" id="ARBA00002274"/>
    </source>
</evidence>
<keyword evidence="11 13" id="KW-0443">Lipid metabolism</keyword>
<evidence type="ECO:0000256" key="10">
    <source>
        <dbReference type="ARBA" id="ARBA00022840"/>
    </source>
</evidence>
<sequence>MNTTSPSLDVNPERLWRWLDRRCPWILRWCAVPYGAVGHLRRTAYQRGWFPQHRLPKPVISVGNMTVGGTGKTPLVMWLAARLHERGKRVAILSRGYGREFSAVNRLVSDGVSLKEDWRSVGDEAMLMARKCPWAIVAVGTDRYRLGQWVLEQASCDCFLLDDGFQHLSLYRDLDVLVFDVTDVEGLRGVVPAGRMREPLSAAKWATTFVFSRTEQVISVASLQNRIEQSVGTSIVPIRLETGPGIFTHIATGKSQPAGAFKGTSCLLFSGIGNPASFRTSVVSCGLTVGEEIRYPDHFAYSEKDVEAIRVKMRRVGLALAITTEKDAVKIREHLKCDDPLWSLDVQVRITQGEDQLREQVHTICP</sequence>
<evidence type="ECO:0000256" key="3">
    <source>
        <dbReference type="ARBA" id="ARBA00012071"/>
    </source>
</evidence>
<dbReference type="PANTHER" id="PTHR42724">
    <property type="entry name" value="TETRAACYLDISACCHARIDE 4'-KINASE"/>
    <property type="match status" value="1"/>
</dbReference>
<dbReference type="RefSeq" id="WP_312746890.1">
    <property type="nucleotide sequence ID" value="NZ_CP116968.1"/>
</dbReference>
<dbReference type="PANTHER" id="PTHR42724:SF1">
    <property type="entry name" value="TETRAACYLDISACCHARIDE 4'-KINASE, MITOCHONDRIAL-RELATED"/>
    <property type="match status" value="1"/>
</dbReference>
<evidence type="ECO:0000313" key="14">
    <source>
        <dbReference type="EMBL" id="WNM62864.1"/>
    </source>
</evidence>
<dbReference type="HAMAP" id="MF_00409">
    <property type="entry name" value="LpxK"/>
    <property type="match status" value="1"/>
</dbReference>
<dbReference type="AlphaFoldDB" id="A0AA96K3T8"/>
<keyword evidence="6 13" id="KW-0441">Lipid A biosynthesis</keyword>
<reference evidence="14 15" key="1">
    <citation type="submission" date="2023-01" db="EMBL/GenBank/DDBJ databases">
        <title>Cultivation and genomic characterization of new, ubiquitous marine nitrite-oxidizing bacteria from the Nitrospirales.</title>
        <authorList>
            <person name="Mueller A.J."/>
            <person name="Daebeler A."/>
            <person name="Herbold C.W."/>
            <person name="Kirkegaard R.H."/>
            <person name="Daims H."/>
        </authorList>
    </citation>
    <scope>NUCLEOTIDE SEQUENCE [LARGE SCALE GENOMIC DNA]</scope>
    <source>
        <strain evidence="14 15">DK</strain>
    </source>
</reference>
<comment type="function">
    <text evidence="1 13">Transfers the gamma-phosphate of ATP to the 4'-position of a tetraacyldisaccharide 1-phosphate intermediate (termed DS-1-P) to form tetraacyldisaccharide 1,4'-bis-phosphate (lipid IVA).</text>
</comment>
<feature type="binding site" evidence="13">
    <location>
        <begin position="66"/>
        <end position="73"/>
    </location>
    <ligand>
        <name>ATP</name>
        <dbReference type="ChEBI" id="CHEBI:30616"/>
    </ligand>
</feature>
<dbReference type="Pfam" id="PF02606">
    <property type="entry name" value="LpxK"/>
    <property type="match status" value="1"/>
</dbReference>
<dbReference type="Proteomes" id="UP001302494">
    <property type="component" value="Chromosome"/>
</dbReference>
<evidence type="ECO:0000256" key="5">
    <source>
        <dbReference type="ARBA" id="ARBA00022516"/>
    </source>
</evidence>
<dbReference type="InterPro" id="IPR027417">
    <property type="entry name" value="P-loop_NTPase"/>
</dbReference>
<comment type="catalytic activity">
    <reaction evidence="13">
        <text>a lipid A disaccharide + ATP = a lipid IVA + ADP + H(+)</text>
        <dbReference type="Rhea" id="RHEA:67840"/>
        <dbReference type="ChEBI" id="CHEBI:15378"/>
        <dbReference type="ChEBI" id="CHEBI:30616"/>
        <dbReference type="ChEBI" id="CHEBI:176343"/>
        <dbReference type="ChEBI" id="CHEBI:176425"/>
        <dbReference type="ChEBI" id="CHEBI:456216"/>
        <dbReference type="EC" id="2.7.1.130"/>
    </reaction>
</comment>
<organism evidence="14 15">
    <name type="scientific">Candidatus Nitrospira neomarina</name>
    <dbReference type="NCBI Taxonomy" id="3020899"/>
    <lineage>
        <taxon>Bacteria</taxon>
        <taxon>Pseudomonadati</taxon>
        <taxon>Nitrospirota</taxon>
        <taxon>Nitrospiria</taxon>
        <taxon>Nitrospirales</taxon>
        <taxon>Nitrospiraceae</taxon>
        <taxon>Nitrospira</taxon>
    </lineage>
</organism>
<dbReference type="InterPro" id="IPR003758">
    <property type="entry name" value="LpxK"/>
</dbReference>
<evidence type="ECO:0000256" key="2">
    <source>
        <dbReference type="ARBA" id="ARBA00004870"/>
    </source>
</evidence>
<evidence type="ECO:0000313" key="15">
    <source>
        <dbReference type="Proteomes" id="UP001302494"/>
    </source>
</evidence>
<dbReference type="EC" id="2.7.1.130" evidence="3 13"/>
<dbReference type="NCBIfam" id="TIGR00682">
    <property type="entry name" value="lpxK"/>
    <property type="match status" value="1"/>
</dbReference>
<keyword evidence="10 13" id="KW-0067">ATP-binding</keyword>
<evidence type="ECO:0000256" key="7">
    <source>
        <dbReference type="ARBA" id="ARBA00022679"/>
    </source>
</evidence>
<evidence type="ECO:0000256" key="12">
    <source>
        <dbReference type="ARBA" id="ARBA00029757"/>
    </source>
</evidence>
<gene>
    <name evidence="13 14" type="primary">lpxK</name>
    <name evidence="14" type="ORF">PQG83_03685</name>
</gene>
<dbReference type="GO" id="GO:0009029">
    <property type="term" value="F:lipid-A 4'-kinase activity"/>
    <property type="evidence" value="ECO:0007669"/>
    <property type="project" value="UniProtKB-UniRule"/>
</dbReference>
<evidence type="ECO:0000256" key="4">
    <source>
        <dbReference type="ARBA" id="ARBA00016436"/>
    </source>
</evidence>
<dbReference type="GO" id="GO:0009245">
    <property type="term" value="P:lipid A biosynthetic process"/>
    <property type="evidence" value="ECO:0007669"/>
    <property type="project" value="UniProtKB-UniRule"/>
</dbReference>
<evidence type="ECO:0000256" key="11">
    <source>
        <dbReference type="ARBA" id="ARBA00023098"/>
    </source>
</evidence>
<name>A0AA96K3T8_9BACT</name>
<dbReference type="GO" id="GO:0005886">
    <property type="term" value="C:plasma membrane"/>
    <property type="evidence" value="ECO:0007669"/>
    <property type="project" value="TreeGrafter"/>
</dbReference>
<keyword evidence="9 13" id="KW-0418">Kinase</keyword>
<dbReference type="EMBL" id="CP116968">
    <property type="protein sequence ID" value="WNM62864.1"/>
    <property type="molecule type" value="Genomic_DNA"/>
</dbReference>
<keyword evidence="7 13" id="KW-0808">Transferase</keyword>
<comment type="similarity">
    <text evidence="13">Belongs to the LpxK family.</text>
</comment>
<keyword evidence="15" id="KW-1185">Reference proteome</keyword>
<dbReference type="KEGG" id="nneo:PQG83_03685"/>